<keyword evidence="1" id="KW-0812">Transmembrane</keyword>
<protein>
    <recommendedName>
        <fullName evidence="6">F-box domain-containing protein</fullName>
    </recommendedName>
</protein>
<evidence type="ECO:0000259" key="2">
    <source>
        <dbReference type="SMART" id="SM00256"/>
    </source>
</evidence>
<dbReference type="SMART" id="SM00256">
    <property type="entry name" value="FBOX"/>
    <property type="match status" value="1"/>
</dbReference>
<dbReference type="Gene3D" id="3.80.10.10">
    <property type="entry name" value="Ribonuclease Inhibitor"/>
    <property type="match status" value="1"/>
</dbReference>
<sequence length="520" mass="58447">MEAKKRKSSDDEGEGAISYFPDDLLCHILSFLPTRAAASTSLLSKRWRRLFTLIPTSLDLDDSVFLPRDRPKECRRTSFMDFVNRLLALQSDSHIPTTKFSLRCHKGVDENLVEDWIHKALIRGATDLSLVLLFPSCGYTLPSCIFFYSQNLVKLKLGAGILGLVDSFKTHRPDFIFTKLKTLHLDSIDLGPFDPGFALLLSKCPVLEELIINNANWYQWDPTSVSTPSLKRLTFDCAHNLSKLKEGKLAQAYEYPPADISLTFYYGTWAPSTVSFDTPNLLYLDYSDFVANNYKLVKLDSLVEARLDLGLNGTHVYARDHLGYQIERDATNLIMGIHNVQTLHISSDTLELIDYTFDDLNDDVVMYFQVISDFCKTVPVFHKLNHLSIETDDERGWQALPLLLINCPSLQSLVFHGLHHSLTDGCGNACNCIPPSSSSSSSCLTTCPVKVLKILDFGATCGEMSLVEHFLKKLPRLEQVVIVLHSDSSQGEDADIFEVSEALEMAPRASPYCKLEVVHY</sequence>
<dbReference type="InterPro" id="IPR055294">
    <property type="entry name" value="FBL60-like"/>
</dbReference>
<evidence type="ECO:0000256" key="1">
    <source>
        <dbReference type="SAM" id="Phobius"/>
    </source>
</evidence>
<dbReference type="Gene3D" id="1.20.1280.50">
    <property type="match status" value="1"/>
</dbReference>
<dbReference type="InterPro" id="IPR032675">
    <property type="entry name" value="LRR_dom_sf"/>
</dbReference>
<dbReference type="Proteomes" id="UP000029121">
    <property type="component" value="Unassembled WGS sequence"/>
</dbReference>
<dbReference type="SUPFAM" id="SSF81383">
    <property type="entry name" value="F-box domain"/>
    <property type="match status" value="1"/>
</dbReference>
<dbReference type="EMBL" id="KB870809">
    <property type="protein sequence ID" value="EOA25300.1"/>
    <property type="molecule type" value="Genomic_DNA"/>
</dbReference>
<evidence type="ECO:0008006" key="6">
    <source>
        <dbReference type="Google" id="ProtNLM"/>
    </source>
</evidence>
<feature type="transmembrane region" description="Helical" evidence="1">
    <location>
        <begin position="128"/>
        <end position="148"/>
    </location>
</feature>
<accession>R0HJB3</accession>
<dbReference type="InterPro" id="IPR036047">
    <property type="entry name" value="F-box-like_dom_sf"/>
</dbReference>
<organism evidence="4 5">
    <name type="scientific">Capsella rubella</name>
    <dbReference type="NCBI Taxonomy" id="81985"/>
    <lineage>
        <taxon>Eukaryota</taxon>
        <taxon>Viridiplantae</taxon>
        <taxon>Streptophyta</taxon>
        <taxon>Embryophyta</taxon>
        <taxon>Tracheophyta</taxon>
        <taxon>Spermatophyta</taxon>
        <taxon>Magnoliopsida</taxon>
        <taxon>eudicotyledons</taxon>
        <taxon>Gunneridae</taxon>
        <taxon>Pentapetalae</taxon>
        <taxon>rosids</taxon>
        <taxon>malvids</taxon>
        <taxon>Brassicales</taxon>
        <taxon>Brassicaceae</taxon>
        <taxon>Camelineae</taxon>
        <taxon>Capsella</taxon>
    </lineage>
</organism>
<dbReference type="InterPro" id="IPR055411">
    <property type="entry name" value="LRR_FXL15/At3g58940/PEG3-like"/>
</dbReference>
<dbReference type="InterPro" id="IPR001810">
    <property type="entry name" value="F-box_dom"/>
</dbReference>
<dbReference type="SUPFAM" id="SSF52047">
    <property type="entry name" value="RNI-like"/>
    <property type="match status" value="1"/>
</dbReference>
<keyword evidence="1" id="KW-1133">Transmembrane helix</keyword>
<dbReference type="STRING" id="81985.R0HJB3"/>
<dbReference type="PANTHER" id="PTHR31293">
    <property type="entry name" value="RNI-LIKE SUPERFAMILY PROTEIN"/>
    <property type="match status" value="1"/>
</dbReference>
<dbReference type="SMART" id="SM00579">
    <property type="entry name" value="FBD"/>
    <property type="match status" value="1"/>
</dbReference>
<dbReference type="CDD" id="cd22160">
    <property type="entry name" value="F-box_AtFBL13-like"/>
    <property type="match status" value="1"/>
</dbReference>
<dbReference type="PANTHER" id="PTHR31293:SF12">
    <property type="entry name" value="RNI-LIKE SUPERFAMILY PROTEIN"/>
    <property type="match status" value="1"/>
</dbReference>
<dbReference type="Pfam" id="PF00646">
    <property type="entry name" value="F-box"/>
    <property type="match status" value="1"/>
</dbReference>
<evidence type="ECO:0000313" key="4">
    <source>
        <dbReference type="EMBL" id="EOA25300.1"/>
    </source>
</evidence>
<evidence type="ECO:0000313" key="5">
    <source>
        <dbReference type="Proteomes" id="UP000029121"/>
    </source>
</evidence>
<evidence type="ECO:0000259" key="3">
    <source>
        <dbReference type="SMART" id="SM00579"/>
    </source>
</evidence>
<feature type="domain" description="F-box" evidence="2">
    <location>
        <begin position="20"/>
        <end position="60"/>
    </location>
</feature>
<gene>
    <name evidence="4" type="ORF">CARUB_v10018615mg</name>
</gene>
<name>R0HJB3_9BRAS</name>
<dbReference type="Pfam" id="PF24758">
    <property type="entry name" value="LRR_At5g56370"/>
    <property type="match status" value="1"/>
</dbReference>
<dbReference type="AlphaFoldDB" id="R0HJB3"/>
<feature type="domain" description="FBD" evidence="3">
    <location>
        <begin position="442"/>
        <end position="518"/>
    </location>
</feature>
<proteinExistence type="predicted"/>
<dbReference type="InterPro" id="IPR053781">
    <property type="entry name" value="F-box_AtFBL13-like"/>
</dbReference>
<keyword evidence="5" id="KW-1185">Reference proteome</keyword>
<keyword evidence="1" id="KW-0472">Membrane</keyword>
<reference evidence="5" key="1">
    <citation type="journal article" date="2013" name="Nat. Genet.">
        <title>The Capsella rubella genome and the genomic consequences of rapid mating system evolution.</title>
        <authorList>
            <person name="Slotte T."/>
            <person name="Hazzouri K.M."/>
            <person name="Agren J.A."/>
            <person name="Koenig D."/>
            <person name="Maumus F."/>
            <person name="Guo Y.L."/>
            <person name="Steige K."/>
            <person name="Platts A.E."/>
            <person name="Escobar J.S."/>
            <person name="Newman L.K."/>
            <person name="Wang W."/>
            <person name="Mandakova T."/>
            <person name="Vello E."/>
            <person name="Smith L.M."/>
            <person name="Henz S.R."/>
            <person name="Steffen J."/>
            <person name="Takuno S."/>
            <person name="Brandvain Y."/>
            <person name="Coop G."/>
            <person name="Andolfatto P."/>
            <person name="Hu T.T."/>
            <person name="Blanchette M."/>
            <person name="Clark R.M."/>
            <person name="Quesneville H."/>
            <person name="Nordborg M."/>
            <person name="Gaut B.S."/>
            <person name="Lysak M.A."/>
            <person name="Jenkins J."/>
            <person name="Grimwood J."/>
            <person name="Chapman J."/>
            <person name="Prochnik S."/>
            <person name="Shu S."/>
            <person name="Rokhsar D."/>
            <person name="Schmutz J."/>
            <person name="Weigel D."/>
            <person name="Wright S.I."/>
        </authorList>
    </citation>
    <scope>NUCLEOTIDE SEQUENCE [LARGE SCALE GENOMIC DNA]</scope>
    <source>
        <strain evidence="5">cv. Monte Gargano</strain>
    </source>
</reference>
<dbReference type="InterPro" id="IPR006566">
    <property type="entry name" value="FBD"/>
</dbReference>